<dbReference type="OrthoDB" id="9781413at2"/>
<dbReference type="SUPFAM" id="SSF56784">
    <property type="entry name" value="HAD-like"/>
    <property type="match status" value="1"/>
</dbReference>
<dbReference type="SFLD" id="SFLDG01140">
    <property type="entry name" value="C2.B:_Phosphomannomutase_and_P"/>
    <property type="match status" value="1"/>
</dbReference>
<dbReference type="InterPro" id="IPR006379">
    <property type="entry name" value="HAD-SF_hydro_IIB"/>
</dbReference>
<sequence length="270" mass="30676">MYKLLGIDLDGTLLNSEHKISEGNKKNIRLLYKKGVKIVLLSGREPNSLTAFAKELEIREPLAGLNGGIIVDHTGEKILYEKCLSEESAKKTISYVYNENIHTLVFIRNIVLSSNIEFEDLEIVRKYISTDIKAIDNIIRYIEDNNLWSKISKILLMEENQNLLKHRTILNKLTNENLSLEFSLPNFLELFNRDVSKGNALTIIGQILNIKSEEMVVIGDGENDISMFEYAGIGVAMENALDIVKNKADYVTLSNDEDGVSHVIRKFWDI</sequence>
<proteinExistence type="predicted"/>
<dbReference type="Gene3D" id="3.30.1240.10">
    <property type="match status" value="1"/>
</dbReference>
<evidence type="ECO:0000313" key="2">
    <source>
        <dbReference type="Proteomes" id="UP000198828"/>
    </source>
</evidence>
<dbReference type="PROSITE" id="PS01228">
    <property type="entry name" value="COF_1"/>
    <property type="match status" value="1"/>
</dbReference>
<evidence type="ECO:0000313" key="1">
    <source>
        <dbReference type="EMBL" id="SDX62424.1"/>
    </source>
</evidence>
<dbReference type="PANTHER" id="PTHR10000">
    <property type="entry name" value="PHOSPHOSERINE PHOSPHATASE"/>
    <property type="match status" value="1"/>
</dbReference>
<accession>A0A1H3D9K6</accession>
<protein>
    <recommendedName>
        <fullName evidence="3">Cof subfamily of IIB subfamily of haloacid dehalogenase superfamily/HAD-superfamily hydrolase, subfamily IIB</fullName>
    </recommendedName>
</protein>
<dbReference type="Gene3D" id="3.40.50.1000">
    <property type="entry name" value="HAD superfamily/HAD-like"/>
    <property type="match status" value="1"/>
</dbReference>
<dbReference type="NCBIfam" id="TIGR00099">
    <property type="entry name" value="Cof-subfamily"/>
    <property type="match status" value="1"/>
</dbReference>
<dbReference type="PROSITE" id="PS01229">
    <property type="entry name" value="COF_2"/>
    <property type="match status" value="1"/>
</dbReference>
<dbReference type="GO" id="GO:0016791">
    <property type="term" value="F:phosphatase activity"/>
    <property type="evidence" value="ECO:0007669"/>
    <property type="project" value="TreeGrafter"/>
</dbReference>
<dbReference type="GO" id="GO:0005829">
    <property type="term" value="C:cytosol"/>
    <property type="evidence" value="ECO:0007669"/>
    <property type="project" value="TreeGrafter"/>
</dbReference>
<gene>
    <name evidence="1" type="ORF">SAMN05660923_02628</name>
</gene>
<dbReference type="AlphaFoldDB" id="A0A1H3D9K6"/>
<dbReference type="CDD" id="cd07516">
    <property type="entry name" value="HAD_Pase"/>
    <property type="match status" value="1"/>
</dbReference>
<dbReference type="GO" id="GO:0000287">
    <property type="term" value="F:magnesium ion binding"/>
    <property type="evidence" value="ECO:0007669"/>
    <property type="project" value="TreeGrafter"/>
</dbReference>
<dbReference type="NCBIfam" id="TIGR01484">
    <property type="entry name" value="HAD-SF-IIB"/>
    <property type="match status" value="1"/>
</dbReference>
<dbReference type="PANTHER" id="PTHR10000:SF8">
    <property type="entry name" value="HAD SUPERFAMILY HYDROLASE-LIKE, TYPE 3"/>
    <property type="match status" value="1"/>
</dbReference>
<evidence type="ECO:0008006" key="3">
    <source>
        <dbReference type="Google" id="ProtNLM"/>
    </source>
</evidence>
<dbReference type="InterPro" id="IPR036412">
    <property type="entry name" value="HAD-like_sf"/>
</dbReference>
<dbReference type="Pfam" id="PF08282">
    <property type="entry name" value="Hydrolase_3"/>
    <property type="match status" value="1"/>
</dbReference>
<dbReference type="Proteomes" id="UP000198828">
    <property type="component" value="Unassembled WGS sequence"/>
</dbReference>
<dbReference type="InterPro" id="IPR023214">
    <property type="entry name" value="HAD_sf"/>
</dbReference>
<dbReference type="SFLD" id="SFLDG01144">
    <property type="entry name" value="C2.B.4:_PGP_Like"/>
    <property type="match status" value="1"/>
</dbReference>
<dbReference type="RefSeq" id="WP_093754435.1">
    <property type="nucleotide sequence ID" value="NZ_BSYN01000011.1"/>
</dbReference>
<keyword evidence="2" id="KW-1185">Reference proteome</keyword>
<reference evidence="1 2" key="1">
    <citation type="submission" date="2016-10" db="EMBL/GenBank/DDBJ databases">
        <authorList>
            <person name="de Groot N.N."/>
        </authorList>
    </citation>
    <scope>NUCLEOTIDE SEQUENCE [LARGE SCALE GENOMIC DNA]</scope>
    <source>
        <strain evidence="1 2">DSM 23310</strain>
    </source>
</reference>
<dbReference type="EMBL" id="FNNG01000014">
    <property type="protein sequence ID" value="SDX62424.1"/>
    <property type="molecule type" value="Genomic_DNA"/>
</dbReference>
<name>A0A1H3D9K6_9FIRM</name>
<dbReference type="InterPro" id="IPR000150">
    <property type="entry name" value="Cof"/>
</dbReference>
<organism evidence="1 2">
    <name type="scientific">Tepidimicrobium xylanilyticum</name>
    <dbReference type="NCBI Taxonomy" id="1123352"/>
    <lineage>
        <taxon>Bacteria</taxon>
        <taxon>Bacillati</taxon>
        <taxon>Bacillota</taxon>
        <taxon>Tissierellia</taxon>
        <taxon>Tissierellales</taxon>
        <taxon>Tepidimicrobiaceae</taxon>
        <taxon>Tepidimicrobium</taxon>
    </lineage>
</organism>
<dbReference type="SFLD" id="SFLDS00003">
    <property type="entry name" value="Haloacid_Dehalogenase"/>
    <property type="match status" value="1"/>
</dbReference>